<dbReference type="RefSeq" id="WP_369611214.1">
    <property type="nucleotide sequence ID" value="NZ_AP031322.1"/>
</dbReference>
<dbReference type="EMBL" id="AP031322">
    <property type="protein sequence ID" value="BFH73036.1"/>
    <property type="molecule type" value="Genomic_DNA"/>
</dbReference>
<dbReference type="AlphaFoldDB" id="A0AAT9GQ46"/>
<protein>
    <submittedName>
        <fullName evidence="1">Uncharacterized protein</fullName>
    </submittedName>
</protein>
<sequence>MNEITVKVPKKILYEDQNVKVLPEDFSRKEGKPKIIYREIYQRFKKDGFHEVFLELRKGKKYALSINNGKFMLEFMILDSLILI</sequence>
<dbReference type="KEGG" id="sjv:SJAV_09800"/>
<gene>
    <name evidence="1" type="ORF">SJAV_09800</name>
</gene>
<organism evidence="1">
    <name type="scientific">Sulfurisphaera javensis</name>
    <dbReference type="NCBI Taxonomy" id="2049879"/>
    <lineage>
        <taxon>Archaea</taxon>
        <taxon>Thermoproteota</taxon>
        <taxon>Thermoprotei</taxon>
        <taxon>Sulfolobales</taxon>
        <taxon>Sulfolobaceae</taxon>
        <taxon>Sulfurisphaera</taxon>
    </lineage>
</organism>
<evidence type="ECO:0000313" key="1">
    <source>
        <dbReference type="EMBL" id="BFH73036.1"/>
    </source>
</evidence>
<proteinExistence type="predicted"/>
<dbReference type="GeneID" id="92353909"/>
<name>A0AAT9GQ46_9CREN</name>
<reference evidence="1" key="1">
    <citation type="submission" date="2024-03" db="EMBL/GenBank/DDBJ databases">
        <title>Complete genome sequence of Sulfurisphaera javensis strain KD-1.</title>
        <authorList>
            <person name="Sakai H."/>
            <person name="Nur N."/>
            <person name="Suwanto A."/>
            <person name="Kurosawa N."/>
        </authorList>
    </citation>
    <scope>NUCLEOTIDE SEQUENCE</scope>
    <source>
        <strain evidence="1">KD-1</strain>
    </source>
</reference>
<accession>A0AAT9GQ46</accession>